<evidence type="ECO:0000313" key="1">
    <source>
        <dbReference type="EMBL" id="MCQ1530204.1"/>
    </source>
</evidence>
<protein>
    <submittedName>
        <fullName evidence="1">Uncharacterized protein</fullName>
    </submittedName>
</protein>
<name>A0ABT1NG42_9FIRM</name>
<accession>A0ABT1NG42</accession>
<gene>
    <name evidence="1" type="ORF">LJD61_11675</name>
</gene>
<sequence length="48" mass="5869">MIIRQEEPTDYDEVYELVKKSFATSTNEGEWDYLNEVRKKIPLYQNFH</sequence>
<dbReference type="EMBL" id="JAJEKE010000009">
    <property type="protein sequence ID" value="MCQ1530204.1"/>
    <property type="molecule type" value="Genomic_DNA"/>
</dbReference>
<dbReference type="RefSeq" id="WP_255227720.1">
    <property type="nucleotide sequence ID" value="NZ_JAJEKE010000009.1"/>
</dbReference>
<proteinExistence type="predicted"/>
<organism evidence="1 2">
    <name type="scientific">Lutispora saccharofermentans</name>
    <dbReference type="NCBI Taxonomy" id="3024236"/>
    <lineage>
        <taxon>Bacteria</taxon>
        <taxon>Bacillati</taxon>
        <taxon>Bacillota</taxon>
        <taxon>Clostridia</taxon>
        <taxon>Lutisporales</taxon>
        <taxon>Lutisporaceae</taxon>
        <taxon>Lutispora</taxon>
    </lineage>
</organism>
<keyword evidence="2" id="KW-1185">Reference proteome</keyword>
<reference evidence="1 2" key="1">
    <citation type="submission" date="2021-10" db="EMBL/GenBank/DDBJ databases">
        <title>Lutispora strain m25 sp. nov., a thermophilic, non-spore-forming bacterium isolated from a lab-scale methanogenic bioreactor digesting anaerobic sludge.</title>
        <authorList>
            <person name="El Houari A."/>
            <person name="Mcdonald J."/>
        </authorList>
    </citation>
    <scope>NUCLEOTIDE SEQUENCE [LARGE SCALE GENOMIC DNA]</scope>
    <source>
        <strain evidence="2">m25</strain>
    </source>
</reference>
<comment type="caution">
    <text evidence="1">The sequence shown here is derived from an EMBL/GenBank/DDBJ whole genome shotgun (WGS) entry which is preliminary data.</text>
</comment>
<evidence type="ECO:0000313" key="2">
    <source>
        <dbReference type="Proteomes" id="UP001651880"/>
    </source>
</evidence>
<dbReference type="Proteomes" id="UP001651880">
    <property type="component" value="Unassembled WGS sequence"/>
</dbReference>